<dbReference type="Gene3D" id="3.30.70.1230">
    <property type="entry name" value="Nucleotide cyclase"/>
    <property type="match status" value="1"/>
</dbReference>
<proteinExistence type="inferred from homology"/>
<dbReference type="PANTHER" id="PTHR11920">
    <property type="entry name" value="GUANYLYL CYCLASE"/>
    <property type="match status" value="1"/>
</dbReference>
<accession>A0A507DWN7</accession>
<dbReference type="STRING" id="109895.A0A507DWN7"/>
<dbReference type="PANTHER" id="PTHR11920:SF335">
    <property type="entry name" value="GUANYLATE CYCLASE"/>
    <property type="match status" value="1"/>
</dbReference>
<evidence type="ECO:0000256" key="6">
    <source>
        <dbReference type="ARBA" id="ARBA00023239"/>
    </source>
</evidence>
<dbReference type="GO" id="GO:0007168">
    <property type="term" value="P:receptor guanylyl cyclase signaling pathway"/>
    <property type="evidence" value="ECO:0007669"/>
    <property type="project" value="TreeGrafter"/>
</dbReference>
<evidence type="ECO:0000256" key="8">
    <source>
        <dbReference type="SAM" id="Coils"/>
    </source>
</evidence>
<dbReference type="InterPro" id="IPR018297">
    <property type="entry name" value="A/G_cyclase_CS"/>
</dbReference>
<dbReference type="EMBL" id="QEAQ01000097">
    <property type="protein sequence ID" value="TPX55742.1"/>
    <property type="molecule type" value="Genomic_DNA"/>
</dbReference>
<feature type="domain" description="Guanylate cyclase" evidence="10">
    <location>
        <begin position="561"/>
        <end position="699"/>
    </location>
</feature>
<feature type="region of interest" description="Disordered" evidence="9">
    <location>
        <begin position="466"/>
        <end position="489"/>
    </location>
</feature>
<comment type="similarity">
    <text evidence="7">Belongs to the adenylyl cyclase class-4/guanylyl cyclase family.</text>
</comment>
<dbReference type="InterPro" id="IPR050401">
    <property type="entry name" value="Cyclic_nucleotide_synthase"/>
</dbReference>
<keyword evidence="12" id="KW-1185">Reference proteome</keyword>
<feature type="compositionally biased region" description="Low complexity" evidence="9">
    <location>
        <begin position="377"/>
        <end position="394"/>
    </location>
</feature>
<dbReference type="GO" id="GO:0005886">
    <property type="term" value="C:plasma membrane"/>
    <property type="evidence" value="ECO:0007669"/>
    <property type="project" value="TreeGrafter"/>
</dbReference>
<evidence type="ECO:0000256" key="1">
    <source>
        <dbReference type="ARBA" id="ARBA00004370"/>
    </source>
</evidence>
<dbReference type="Pfam" id="PF00211">
    <property type="entry name" value="Guanylate_cyc"/>
    <property type="match status" value="1"/>
</dbReference>
<dbReference type="PROSITE" id="PS00452">
    <property type="entry name" value="GUANYLATE_CYCLASE_1"/>
    <property type="match status" value="1"/>
</dbReference>
<evidence type="ECO:0000313" key="11">
    <source>
        <dbReference type="EMBL" id="TPX55742.1"/>
    </source>
</evidence>
<name>A0A507DWN7_9FUNG</name>
<feature type="compositionally biased region" description="Low complexity" evidence="9">
    <location>
        <begin position="406"/>
        <end position="416"/>
    </location>
</feature>
<dbReference type="GO" id="GO:0004016">
    <property type="term" value="F:adenylate cyclase activity"/>
    <property type="evidence" value="ECO:0007669"/>
    <property type="project" value="TreeGrafter"/>
</dbReference>
<evidence type="ECO:0000256" key="3">
    <source>
        <dbReference type="ARBA" id="ARBA00022741"/>
    </source>
</evidence>
<dbReference type="AlphaFoldDB" id="A0A507DWN7"/>
<evidence type="ECO:0000256" key="5">
    <source>
        <dbReference type="ARBA" id="ARBA00023136"/>
    </source>
</evidence>
<keyword evidence="5" id="KW-0472">Membrane</keyword>
<dbReference type="CDD" id="cd07302">
    <property type="entry name" value="CHD"/>
    <property type="match status" value="1"/>
</dbReference>
<feature type="compositionally biased region" description="Acidic residues" evidence="9">
    <location>
        <begin position="362"/>
        <end position="374"/>
    </location>
</feature>
<evidence type="ECO:0000256" key="9">
    <source>
        <dbReference type="SAM" id="MobiDB-lite"/>
    </source>
</evidence>
<dbReference type="GO" id="GO:0000166">
    <property type="term" value="F:nucleotide binding"/>
    <property type="evidence" value="ECO:0007669"/>
    <property type="project" value="UniProtKB-KW"/>
</dbReference>
<protein>
    <recommendedName>
        <fullName evidence="10">Guanylate cyclase domain-containing protein</fullName>
    </recommendedName>
</protein>
<keyword evidence="4" id="KW-1133">Transmembrane helix</keyword>
<keyword evidence="3" id="KW-0547">Nucleotide-binding</keyword>
<feature type="coiled-coil region" evidence="8">
    <location>
        <begin position="268"/>
        <end position="329"/>
    </location>
</feature>
<keyword evidence="8" id="KW-0175">Coiled coil</keyword>
<feature type="compositionally biased region" description="Basic and acidic residues" evidence="9">
    <location>
        <begin position="430"/>
        <end position="445"/>
    </location>
</feature>
<keyword evidence="6 7" id="KW-0456">Lyase</keyword>
<gene>
    <name evidence="11" type="ORF">PhCBS80983_g05060</name>
</gene>
<comment type="caution">
    <text evidence="11">The sequence shown here is derived from an EMBL/GenBank/DDBJ whole genome shotgun (WGS) entry which is preliminary data.</text>
</comment>
<dbReference type="GO" id="GO:0001653">
    <property type="term" value="F:peptide receptor activity"/>
    <property type="evidence" value="ECO:0007669"/>
    <property type="project" value="TreeGrafter"/>
</dbReference>
<comment type="subcellular location">
    <subcellularLocation>
        <location evidence="1">Membrane</location>
    </subcellularLocation>
</comment>
<dbReference type="PROSITE" id="PS50125">
    <property type="entry name" value="GUANYLATE_CYCLASE_2"/>
    <property type="match status" value="1"/>
</dbReference>
<dbReference type="GO" id="GO:0004383">
    <property type="term" value="F:guanylate cyclase activity"/>
    <property type="evidence" value="ECO:0007669"/>
    <property type="project" value="TreeGrafter"/>
</dbReference>
<dbReference type="InterPro" id="IPR001054">
    <property type="entry name" value="A/G_cyclase"/>
</dbReference>
<organism evidence="11 12">
    <name type="scientific">Powellomyces hirtus</name>
    <dbReference type="NCBI Taxonomy" id="109895"/>
    <lineage>
        <taxon>Eukaryota</taxon>
        <taxon>Fungi</taxon>
        <taxon>Fungi incertae sedis</taxon>
        <taxon>Chytridiomycota</taxon>
        <taxon>Chytridiomycota incertae sedis</taxon>
        <taxon>Chytridiomycetes</taxon>
        <taxon>Spizellomycetales</taxon>
        <taxon>Powellomycetaceae</taxon>
        <taxon>Powellomyces</taxon>
    </lineage>
</organism>
<evidence type="ECO:0000313" key="12">
    <source>
        <dbReference type="Proteomes" id="UP000318582"/>
    </source>
</evidence>
<feature type="region of interest" description="Disordered" evidence="9">
    <location>
        <begin position="360"/>
        <end position="445"/>
    </location>
</feature>
<dbReference type="Proteomes" id="UP000318582">
    <property type="component" value="Unassembled WGS sequence"/>
</dbReference>
<evidence type="ECO:0000256" key="2">
    <source>
        <dbReference type="ARBA" id="ARBA00022692"/>
    </source>
</evidence>
<dbReference type="SMART" id="SM00044">
    <property type="entry name" value="CYCc"/>
    <property type="match status" value="1"/>
</dbReference>
<feature type="coiled-coil region" evidence="8">
    <location>
        <begin position="173"/>
        <end position="200"/>
    </location>
</feature>
<reference evidence="11 12" key="1">
    <citation type="journal article" date="2019" name="Sci. Rep.">
        <title>Comparative genomics of chytrid fungi reveal insights into the obligate biotrophic and pathogenic lifestyle of Synchytrium endobioticum.</title>
        <authorList>
            <person name="van de Vossenberg B.T.L.H."/>
            <person name="Warris S."/>
            <person name="Nguyen H.D.T."/>
            <person name="van Gent-Pelzer M.P.E."/>
            <person name="Joly D.L."/>
            <person name="van de Geest H.C."/>
            <person name="Bonants P.J.M."/>
            <person name="Smith D.S."/>
            <person name="Levesque C.A."/>
            <person name="van der Lee T.A.J."/>
        </authorList>
    </citation>
    <scope>NUCLEOTIDE SEQUENCE [LARGE SCALE GENOMIC DNA]</scope>
    <source>
        <strain evidence="11 12">CBS 809.83</strain>
    </source>
</reference>
<evidence type="ECO:0000259" key="10">
    <source>
        <dbReference type="PROSITE" id="PS50125"/>
    </source>
</evidence>
<keyword evidence="2" id="KW-0812">Transmembrane</keyword>
<dbReference type="GO" id="GO:0035556">
    <property type="term" value="P:intracellular signal transduction"/>
    <property type="evidence" value="ECO:0007669"/>
    <property type="project" value="InterPro"/>
</dbReference>
<dbReference type="SUPFAM" id="SSF55073">
    <property type="entry name" value="Nucleotide cyclase"/>
    <property type="match status" value="1"/>
</dbReference>
<evidence type="ECO:0000256" key="4">
    <source>
        <dbReference type="ARBA" id="ARBA00022989"/>
    </source>
</evidence>
<dbReference type="InterPro" id="IPR029787">
    <property type="entry name" value="Nucleotide_cyclase"/>
</dbReference>
<evidence type="ECO:0000256" key="7">
    <source>
        <dbReference type="RuleBase" id="RU000405"/>
    </source>
</evidence>
<sequence>MAAQVVEIRMDQLPPPQQQEVGQGQLQHLQQRNEGGQDAVASASAAAAQNAVALNAVDEKNKWIADAVSRDRDVKERKMLAQRWLVRFQNEETTIFEANLTEARQLYETQLNEQRQVDWRQRLAAEELVENEGRKNELVKLVTKMAALKARITVQDEARDREVAFREKVKLRRDAHQVRVKSIEERQKKEREELVATQQRIAKNAEAVQSIQVRGMDEPRKRKALREFAIQSQQLAMRQQKEAEQLREMQLLKIRHLSEMVQLELGNMTEMEELTAEQRQREAELEAEHAGIVLSEQDKLERQQAKLKALQLKEEQKIQRNVLKQAQRRQSKLLDRQQRLGGKLRERSMMAQNLAILGGEVGSDDGASEMDTSDAGDSSFAATSTRASSDAGDAVGEHEMDAVTRATTDGNATTADADGELRRKRTATSDAERELHEALQKGQDRVRQLEAHQRKMVDELRKYHREVRDQKAREHKRKTSELTKDHEDELRSVKTEQAMEMDELLETIGHQDLITAQQSSFDKQMDTMVSNQLLGNMLPRHVAEELKAGRTPEPASFDNVALFFTDIYGFKELANRSSPRQIVALLNRMYIAFDQVIADFPTLYKVETVMDSFMVCSGLSDGVMSKTDADRINDATVATTAALRLLAAVRHIDMSDQLVDRVDLRIGIQCGPVLAGVIGTKMPHYCLFGDTVNVASRMCSTNVPLKVQVSETMANCLDKSTFDVVERGTISVKGKGEMKTFWVSEKQ</sequence>
<feature type="compositionally biased region" description="Basic and acidic residues" evidence="9">
    <location>
        <begin position="479"/>
        <end position="489"/>
    </location>
</feature>